<evidence type="ECO:0000256" key="2">
    <source>
        <dbReference type="ARBA" id="ARBA00006679"/>
    </source>
</evidence>
<comment type="similarity">
    <text evidence="2">Belongs to the DoxX family.</text>
</comment>
<feature type="transmembrane region" description="Helical" evidence="7">
    <location>
        <begin position="117"/>
        <end position="134"/>
    </location>
</feature>
<evidence type="ECO:0000256" key="4">
    <source>
        <dbReference type="ARBA" id="ARBA00022692"/>
    </source>
</evidence>
<evidence type="ECO:0000256" key="1">
    <source>
        <dbReference type="ARBA" id="ARBA00004651"/>
    </source>
</evidence>
<feature type="transmembrane region" description="Helical" evidence="7">
    <location>
        <begin position="12"/>
        <end position="30"/>
    </location>
</feature>
<comment type="subcellular location">
    <subcellularLocation>
        <location evidence="1">Cell membrane</location>
        <topology evidence="1">Multi-pass membrane protein</topology>
    </subcellularLocation>
</comment>
<evidence type="ECO:0000256" key="5">
    <source>
        <dbReference type="ARBA" id="ARBA00022989"/>
    </source>
</evidence>
<dbReference type="EMBL" id="JBHSGA010000020">
    <property type="protein sequence ID" value="MFC4528650.1"/>
    <property type="molecule type" value="Genomic_DNA"/>
</dbReference>
<dbReference type="InterPro" id="IPR032808">
    <property type="entry name" value="DoxX"/>
</dbReference>
<dbReference type="PANTHER" id="PTHR33452:SF1">
    <property type="entry name" value="INNER MEMBRANE PROTEIN YPHA-RELATED"/>
    <property type="match status" value="1"/>
</dbReference>
<dbReference type="Proteomes" id="UP001595961">
    <property type="component" value="Unassembled WGS sequence"/>
</dbReference>
<evidence type="ECO:0000256" key="3">
    <source>
        <dbReference type="ARBA" id="ARBA00022475"/>
    </source>
</evidence>
<keyword evidence="4 7" id="KW-0812">Transmembrane</keyword>
<organism evidence="8 9">
    <name type="scientific">Dyella halodurans</name>
    <dbReference type="NCBI Taxonomy" id="1920171"/>
    <lineage>
        <taxon>Bacteria</taxon>
        <taxon>Pseudomonadati</taxon>
        <taxon>Pseudomonadota</taxon>
        <taxon>Gammaproteobacteria</taxon>
        <taxon>Lysobacterales</taxon>
        <taxon>Rhodanobacteraceae</taxon>
        <taxon>Dyella</taxon>
    </lineage>
</organism>
<dbReference type="PANTHER" id="PTHR33452">
    <property type="entry name" value="OXIDOREDUCTASE CATD-RELATED"/>
    <property type="match status" value="1"/>
</dbReference>
<dbReference type="Pfam" id="PF07681">
    <property type="entry name" value="DoxX"/>
    <property type="match status" value="1"/>
</dbReference>
<evidence type="ECO:0000313" key="8">
    <source>
        <dbReference type="EMBL" id="MFC4528650.1"/>
    </source>
</evidence>
<protein>
    <submittedName>
        <fullName evidence="8">DoxX family protein</fullName>
    </submittedName>
</protein>
<proteinExistence type="inferred from homology"/>
<reference evidence="9" key="1">
    <citation type="journal article" date="2019" name="Int. J. Syst. Evol. Microbiol.">
        <title>The Global Catalogue of Microorganisms (GCM) 10K type strain sequencing project: providing services to taxonomists for standard genome sequencing and annotation.</title>
        <authorList>
            <consortium name="The Broad Institute Genomics Platform"/>
            <consortium name="The Broad Institute Genome Sequencing Center for Infectious Disease"/>
            <person name="Wu L."/>
            <person name="Ma J."/>
        </authorList>
    </citation>
    <scope>NUCLEOTIDE SEQUENCE [LARGE SCALE GENOMIC DNA]</scope>
    <source>
        <strain evidence="9">CCM 4481</strain>
    </source>
</reference>
<accession>A0ABV9C6M5</accession>
<comment type="caution">
    <text evidence="8">The sequence shown here is derived from an EMBL/GenBank/DDBJ whole genome shotgun (WGS) entry which is preliminary data.</text>
</comment>
<feature type="transmembrane region" description="Helical" evidence="7">
    <location>
        <begin position="50"/>
        <end position="71"/>
    </location>
</feature>
<evidence type="ECO:0000256" key="6">
    <source>
        <dbReference type="ARBA" id="ARBA00023136"/>
    </source>
</evidence>
<evidence type="ECO:0000313" key="9">
    <source>
        <dbReference type="Proteomes" id="UP001595961"/>
    </source>
</evidence>
<keyword evidence="6 7" id="KW-0472">Membrane</keyword>
<sequence length="137" mass="14861">MRYTFLEGSKDGCILIARILLMMLYVIFGWNKLVGFSGTVAYMATVGVPLPLVTAGIALFMEFVVGLAIVVGFYTRPLALLLAIYTVAAAVIGHQFWNMVDPDRAASMINFYKNVSIAGGLLLLCITGPGSYSIDKR</sequence>
<gene>
    <name evidence="8" type="ORF">ACFO5W_18545</name>
</gene>
<evidence type="ECO:0000256" key="7">
    <source>
        <dbReference type="SAM" id="Phobius"/>
    </source>
</evidence>
<keyword evidence="9" id="KW-1185">Reference proteome</keyword>
<keyword evidence="3" id="KW-1003">Cell membrane</keyword>
<keyword evidence="5 7" id="KW-1133">Transmembrane helix</keyword>
<dbReference type="RefSeq" id="WP_266148002.1">
    <property type="nucleotide sequence ID" value="NZ_CP064028.1"/>
</dbReference>
<feature type="transmembrane region" description="Helical" evidence="7">
    <location>
        <begin position="78"/>
        <end position="97"/>
    </location>
</feature>
<name>A0ABV9C6M5_9GAMM</name>
<dbReference type="InterPro" id="IPR051907">
    <property type="entry name" value="DoxX-like_oxidoreductase"/>
</dbReference>